<evidence type="ECO:0000256" key="1">
    <source>
        <dbReference type="ARBA" id="ARBA00001947"/>
    </source>
</evidence>
<feature type="region of interest" description="Disordered" evidence="7">
    <location>
        <begin position="1075"/>
        <end position="1128"/>
    </location>
</feature>
<dbReference type="GO" id="GO:0004559">
    <property type="term" value="F:alpha-mannosidase activity"/>
    <property type="evidence" value="ECO:0007669"/>
    <property type="project" value="InterPro"/>
</dbReference>
<dbReference type="InterPro" id="IPR011330">
    <property type="entry name" value="Glyco_hydro/deAcase_b/a-brl"/>
</dbReference>
<gene>
    <name evidence="9" type="ORF">NMOB1V02_LOCUS4696</name>
</gene>
<feature type="region of interest" description="Disordered" evidence="7">
    <location>
        <begin position="791"/>
        <end position="813"/>
    </location>
</feature>
<comment type="cofactor">
    <cofactor evidence="1">
        <name>Zn(2+)</name>
        <dbReference type="ChEBI" id="CHEBI:29105"/>
    </cofactor>
</comment>
<feature type="compositionally biased region" description="Basic and acidic residues" evidence="7">
    <location>
        <begin position="1083"/>
        <end position="1092"/>
    </location>
</feature>
<evidence type="ECO:0000256" key="3">
    <source>
        <dbReference type="ARBA" id="ARBA00022723"/>
    </source>
</evidence>
<dbReference type="InterPro" id="IPR028995">
    <property type="entry name" value="Glyco_hydro_57/38_cen_sf"/>
</dbReference>
<dbReference type="GO" id="GO:0030246">
    <property type="term" value="F:carbohydrate binding"/>
    <property type="evidence" value="ECO:0007669"/>
    <property type="project" value="InterPro"/>
</dbReference>
<feature type="compositionally biased region" description="Low complexity" evidence="7">
    <location>
        <begin position="890"/>
        <end position="899"/>
    </location>
</feature>
<evidence type="ECO:0000256" key="7">
    <source>
        <dbReference type="SAM" id="MobiDB-lite"/>
    </source>
</evidence>
<keyword evidence="10" id="KW-1185">Reference proteome</keyword>
<dbReference type="Gene3D" id="2.70.98.30">
    <property type="entry name" value="Golgi alpha-mannosidase II, domain 4"/>
    <property type="match status" value="1"/>
</dbReference>
<dbReference type="InterPro" id="IPR027291">
    <property type="entry name" value="Glyco_hydro_38_N_sf"/>
</dbReference>
<dbReference type="Pfam" id="PF09261">
    <property type="entry name" value="Alpha-mann_mid"/>
    <property type="match status" value="1"/>
</dbReference>
<dbReference type="Gene3D" id="3.20.110.10">
    <property type="entry name" value="Glycoside hydrolase 38, N terminal domain"/>
    <property type="match status" value="1"/>
</dbReference>
<comment type="similarity">
    <text evidence="2">Belongs to the glycosyl hydrolase 38 family.</text>
</comment>
<dbReference type="PANTHER" id="PTHR11607:SF70">
    <property type="entry name" value="ALPHA-MANNOSIDASE"/>
    <property type="match status" value="1"/>
</dbReference>
<dbReference type="InterPro" id="IPR037094">
    <property type="entry name" value="Glyco_hydro_38_cen_sf"/>
</dbReference>
<dbReference type="SUPFAM" id="SSF88688">
    <property type="entry name" value="Families 57/38 glycoside transferase middle domain"/>
    <property type="match status" value="1"/>
</dbReference>
<feature type="region of interest" description="Disordered" evidence="7">
    <location>
        <begin position="557"/>
        <end position="581"/>
    </location>
</feature>
<name>A0A7R9GDP3_9CRUS</name>
<feature type="compositionally biased region" description="Polar residues" evidence="7">
    <location>
        <begin position="557"/>
        <end position="573"/>
    </location>
</feature>
<dbReference type="Proteomes" id="UP000678499">
    <property type="component" value="Unassembled WGS sequence"/>
</dbReference>
<dbReference type="SMART" id="SM00872">
    <property type="entry name" value="Alpha-mann_mid"/>
    <property type="match status" value="1"/>
</dbReference>
<keyword evidence="4" id="KW-0378">Hydrolase</keyword>
<feature type="domain" description="Glycoside hydrolase family 38 central" evidence="8">
    <location>
        <begin position="317"/>
        <end position="429"/>
    </location>
</feature>
<reference evidence="9" key="1">
    <citation type="submission" date="2020-11" db="EMBL/GenBank/DDBJ databases">
        <authorList>
            <person name="Tran Van P."/>
        </authorList>
    </citation>
    <scope>NUCLEOTIDE SEQUENCE</scope>
</reference>
<dbReference type="EMBL" id="OA882792">
    <property type="protein sequence ID" value="CAD7276953.1"/>
    <property type="molecule type" value="Genomic_DNA"/>
</dbReference>
<feature type="region of interest" description="Disordered" evidence="7">
    <location>
        <begin position="43"/>
        <end position="63"/>
    </location>
</feature>
<dbReference type="SUPFAM" id="SSF88713">
    <property type="entry name" value="Glycoside hydrolase/deacetylase"/>
    <property type="match status" value="1"/>
</dbReference>
<evidence type="ECO:0000256" key="6">
    <source>
        <dbReference type="ARBA" id="ARBA00023295"/>
    </source>
</evidence>
<feature type="region of interest" description="Disordered" evidence="7">
    <location>
        <begin position="1"/>
        <end position="26"/>
    </location>
</feature>
<dbReference type="InterPro" id="IPR015341">
    <property type="entry name" value="Glyco_hydro_38_cen"/>
</dbReference>
<keyword evidence="3" id="KW-0479">Metal-binding</keyword>
<dbReference type="Pfam" id="PF01074">
    <property type="entry name" value="Glyco_hydro_38N"/>
    <property type="match status" value="1"/>
</dbReference>
<dbReference type="InterPro" id="IPR050843">
    <property type="entry name" value="Glycosyl_Hydrlase_38"/>
</dbReference>
<dbReference type="Gene3D" id="1.20.1270.50">
    <property type="entry name" value="Glycoside hydrolase family 38, central domain"/>
    <property type="match status" value="1"/>
</dbReference>
<dbReference type="OrthoDB" id="10261055at2759"/>
<dbReference type="EMBL" id="CAJPEX010000755">
    <property type="protein sequence ID" value="CAG0917105.1"/>
    <property type="molecule type" value="Genomic_DNA"/>
</dbReference>
<accession>A0A7R9GDP3</accession>
<proteinExistence type="inferred from homology"/>
<dbReference type="InterPro" id="IPR011682">
    <property type="entry name" value="Glyco_hydro_38_C"/>
</dbReference>
<organism evidence="9">
    <name type="scientific">Notodromas monacha</name>
    <dbReference type="NCBI Taxonomy" id="399045"/>
    <lineage>
        <taxon>Eukaryota</taxon>
        <taxon>Metazoa</taxon>
        <taxon>Ecdysozoa</taxon>
        <taxon>Arthropoda</taxon>
        <taxon>Crustacea</taxon>
        <taxon>Oligostraca</taxon>
        <taxon>Ostracoda</taxon>
        <taxon>Podocopa</taxon>
        <taxon>Podocopida</taxon>
        <taxon>Cypridocopina</taxon>
        <taxon>Cypridoidea</taxon>
        <taxon>Cyprididae</taxon>
        <taxon>Notodromas</taxon>
    </lineage>
</organism>
<feature type="region of interest" description="Disordered" evidence="7">
    <location>
        <begin position="862"/>
        <end position="903"/>
    </location>
</feature>
<dbReference type="InterPro" id="IPR011013">
    <property type="entry name" value="Gal_mutarotase_sf_dom"/>
</dbReference>
<dbReference type="PANTHER" id="PTHR11607">
    <property type="entry name" value="ALPHA-MANNOSIDASE"/>
    <property type="match status" value="1"/>
</dbReference>
<keyword evidence="5" id="KW-0862">Zinc</keyword>
<sequence length="1164" mass="129282">MQVAVQDLEGTKKTHLSTPPSRRHNQKCRNRFALAHRNATFLSSGGPAFPDRTVRPPSGSSTGENWVPPGAWAAPEDEHACQGADFKQVGRPCICRISTDNPKAAMSAIHGPAGVPAHHHLPGLCPVKDTLCPLVPPHPHTSQPPATGNIYIQDFAWRQWWDPLGEFDCLTHNMPYHSYSISGTCGPFHGVCDYFDFRSVGQITPYSLKHTPITAANVRNQSELLLSMYRRTASLLQHNVLLQPLGDDFRYDYNVEFDQQYRNYKAIAEYLNTHRDKYRVEVQFGTLSDYFSSLRERQTRFPSLQGDFFPLAHEPGNYWTGYFSSRPFWKGAVRDLESELRAAELLFTYAYLLSSLPSQHNQHDEDVNKRMMNVTQLEAADKGNKDKQILTLVYSLLSTARAELAVFQHHDGITGTSRAAVMADYGRRLRRGIADARRAQAWGVSLILLDNDHVSSNGVGVTNKEPRHLAVLDQDGKPLDFQVNPLSGGVQDGEYIISRAWFEVEVLVAIGPLGFAFLRVASLSSSFGSHHPKHNKVVLVRSHLRLRSLTSTTTTTMDINTSNTMKNASSPSISVAGHKNHDDDDDGFVEGPRLVADDQQEQQLSFRISNSRWQLECHSASGLPVRLQDRRSGVWHPLSVQLRAYDPVAGMSGAYSSMFRGQSRDMLAGIRPHSVITEGQLVSTVRTFYNDFANLTFSLLKEPASLSEALQVQLTLHMRGHPLNAHQFRVMAKEVFLRIKTGLRDVGGAFYTDSSGLHMTKRFIIDDLHAAANYYPMTSMFYIQETTSINKEDKKEEGKQKRRRVTVVSGQSHGVTASAAPGVMDVMLDRTAHVDDHKGLGEGVEDPKRTAFKFALLLEEEEHHHHHPSAMADAAASGQSHQDYKDDAPFHPQDAQQQQQHEEELLPSAIAVAVARHLAHPPVLFLLSSTSDNVSASVAINNDDKKISAILAGKSPIAHSSMLVKSLPCNMHLLNMRFNWRRQKHRQGTSATTKTTGISSMDNIIDPQDHVIKMGKKEVLVTLHHQGVNRGFQCSLSSSLCSQAASVATSDRVSLMLNSKAFGGLQVVRTSLTGLHDFPSSKQGEEEKDTKTIKKKPTTAVPSPSVDADKRKQLPMNEQPNNFNDDAVNVDDSGQWRVHCRVMQLCSFKFLVSPAAAAATLPIT</sequence>
<evidence type="ECO:0000256" key="4">
    <source>
        <dbReference type="ARBA" id="ARBA00022801"/>
    </source>
</evidence>
<evidence type="ECO:0000256" key="5">
    <source>
        <dbReference type="ARBA" id="ARBA00022833"/>
    </source>
</evidence>
<dbReference type="GO" id="GO:0046872">
    <property type="term" value="F:metal ion binding"/>
    <property type="evidence" value="ECO:0007669"/>
    <property type="project" value="UniProtKB-KW"/>
</dbReference>
<dbReference type="GO" id="GO:0000139">
    <property type="term" value="C:Golgi membrane"/>
    <property type="evidence" value="ECO:0007669"/>
    <property type="project" value="TreeGrafter"/>
</dbReference>
<keyword evidence="6" id="KW-0326">Glycosidase</keyword>
<dbReference type="GO" id="GO:0006013">
    <property type="term" value="P:mannose metabolic process"/>
    <property type="evidence" value="ECO:0007669"/>
    <property type="project" value="InterPro"/>
</dbReference>
<dbReference type="GO" id="GO:0006491">
    <property type="term" value="P:N-glycan processing"/>
    <property type="evidence" value="ECO:0007669"/>
    <property type="project" value="TreeGrafter"/>
</dbReference>
<evidence type="ECO:0000313" key="9">
    <source>
        <dbReference type="EMBL" id="CAD7276953.1"/>
    </source>
</evidence>
<dbReference type="AlphaFoldDB" id="A0A7R9GDP3"/>
<dbReference type="SUPFAM" id="SSF74650">
    <property type="entry name" value="Galactose mutarotase-like"/>
    <property type="match status" value="1"/>
</dbReference>
<evidence type="ECO:0000256" key="2">
    <source>
        <dbReference type="ARBA" id="ARBA00009792"/>
    </source>
</evidence>
<evidence type="ECO:0000259" key="8">
    <source>
        <dbReference type="SMART" id="SM00872"/>
    </source>
</evidence>
<protein>
    <recommendedName>
        <fullName evidence="8">Glycoside hydrolase family 38 central domain-containing protein</fullName>
    </recommendedName>
</protein>
<evidence type="ECO:0000313" key="10">
    <source>
        <dbReference type="Proteomes" id="UP000678499"/>
    </source>
</evidence>
<dbReference type="InterPro" id="IPR000602">
    <property type="entry name" value="Glyco_hydro_38_N"/>
</dbReference>
<dbReference type="Pfam" id="PF07748">
    <property type="entry name" value="Glyco_hydro_38C"/>
    <property type="match status" value="1"/>
</dbReference>